<dbReference type="AlphaFoldDB" id="X0ZNW9"/>
<dbReference type="EMBL" id="BART01006225">
    <property type="protein sequence ID" value="GAG59762.1"/>
    <property type="molecule type" value="Genomic_DNA"/>
</dbReference>
<keyword evidence="3 5" id="KW-1133">Transmembrane helix</keyword>
<evidence type="ECO:0000313" key="6">
    <source>
        <dbReference type="EMBL" id="GAG59762.1"/>
    </source>
</evidence>
<evidence type="ECO:0000256" key="1">
    <source>
        <dbReference type="ARBA" id="ARBA00022475"/>
    </source>
</evidence>
<proteinExistence type="predicted"/>
<name>X0ZNW9_9ZZZZ</name>
<dbReference type="PANTHER" id="PTHR36917:SF1">
    <property type="entry name" value="INNER MEMBRANE-SPANNING PROTEIN YCIB"/>
    <property type="match status" value="1"/>
</dbReference>
<organism evidence="6">
    <name type="scientific">marine sediment metagenome</name>
    <dbReference type="NCBI Taxonomy" id="412755"/>
    <lineage>
        <taxon>unclassified sequences</taxon>
        <taxon>metagenomes</taxon>
        <taxon>ecological metagenomes</taxon>
    </lineage>
</organism>
<gene>
    <name evidence="6" type="ORF">S01H4_14188</name>
</gene>
<sequence length="100" mass="11562">METYRYLLGFALVFLGTQFFGPKTLLQTMLGSKIELPNFVWKRLNISWGIFFAAMGVANLYVVYNFSTNTWVNFKLFGTLGLTVVFVVIQSFYMAKYIKD</sequence>
<evidence type="ECO:0000256" key="5">
    <source>
        <dbReference type="SAM" id="Phobius"/>
    </source>
</evidence>
<dbReference type="InterPro" id="IPR006008">
    <property type="entry name" value="YciB"/>
</dbReference>
<keyword evidence="2 5" id="KW-0812">Transmembrane</keyword>
<keyword evidence="4 5" id="KW-0472">Membrane</keyword>
<evidence type="ECO:0000256" key="3">
    <source>
        <dbReference type="ARBA" id="ARBA00022989"/>
    </source>
</evidence>
<keyword evidence="1" id="KW-1003">Cell membrane</keyword>
<dbReference type="Pfam" id="PF04279">
    <property type="entry name" value="IspA"/>
    <property type="match status" value="1"/>
</dbReference>
<feature type="transmembrane region" description="Helical" evidence="5">
    <location>
        <begin position="46"/>
        <end position="64"/>
    </location>
</feature>
<accession>X0ZNW9</accession>
<feature type="transmembrane region" description="Helical" evidence="5">
    <location>
        <begin position="6"/>
        <end position="26"/>
    </location>
</feature>
<protein>
    <recommendedName>
        <fullName evidence="7">Intracellular septation protein A</fullName>
    </recommendedName>
</protein>
<comment type="caution">
    <text evidence="6">The sequence shown here is derived from an EMBL/GenBank/DDBJ whole genome shotgun (WGS) entry which is preliminary data.</text>
</comment>
<evidence type="ECO:0008006" key="7">
    <source>
        <dbReference type="Google" id="ProtNLM"/>
    </source>
</evidence>
<dbReference type="PANTHER" id="PTHR36917">
    <property type="entry name" value="INTRACELLULAR SEPTATION PROTEIN A-RELATED"/>
    <property type="match status" value="1"/>
</dbReference>
<dbReference type="GO" id="GO:0005886">
    <property type="term" value="C:plasma membrane"/>
    <property type="evidence" value="ECO:0007669"/>
    <property type="project" value="TreeGrafter"/>
</dbReference>
<evidence type="ECO:0000256" key="2">
    <source>
        <dbReference type="ARBA" id="ARBA00022692"/>
    </source>
</evidence>
<evidence type="ECO:0000256" key="4">
    <source>
        <dbReference type="ARBA" id="ARBA00023136"/>
    </source>
</evidence>
<feature type="transmembrane region" description="Helical" evidence="5">
    <location>
        <begin position="76"/>
        <end position="95"/>
    </location>
</feature>
<reference evidence="6" key="1">
    <citation type="journal article" date="2014" name="Front. Microbiol.">
        <title>High frequency of phylogenetically diverse reductive dehalogenase-homologous genes in deep subseafloor sedimentary metagenomes.</title>
        <authorList>
            <person name="Kawai M."/>
            <person name="Futagami T."/>
            <person name="Toyoda A."/>
            <person name="Takaki Y."/>
            <person name="Nishi S."/>
            <person name="Hori S."/>
            <person name="Arai W."/>
            <person name="Tsubouchi T."/>
            <person name="Morono Y."/>
            <person name="Uchiyama I."/>
            <person name="Ito T."/>
            <person name="Fujiyama A."/>
            <person name="Inagaki F."/>
            <person name="Takami H."/>
        </authorList>
    </citation>
    <scope>NUCLEOTIDE SEQUENCE</scope>
    <source>
        <strain evidence="6">Expedition CK06-06</strain>
    </source>
</reference>